<keyword evidence="1" id="KW-1133">Transmembrane helix</keyword>
<evidence type="ECO:0000256" key="1">
    <source>
        <dbReference type="SAM" id="Phobius"/>
    </source>
</evidence>
<dbReference type="VEuPathDB" id="FungiDB:CC77DRAFT_1019830"/>
<reference evidence="2 3" key="1">
    <citation type="submission" date="2016-05" db="EMBL/GenBank/DDBJ databases">
        <title>Comparative analysis of secretome profiles of manganese(II)-oxidizing ascomycete fungi.</title>
        <authorList>
            <consortium name="DOE Joint Genome Institute"/>
            <person name="Zeiner C.A."/>
            <person name="Purvine S.O."/>
            <person name="Zink E.M."/>
            <person name="Wu S."/>
            <person name="Pasa-Tolic L."/>
            <person name="Chaput D.L."/>
            <person name="Haridas S."/>
            <person name="Grigoriev I.V."/>
            <person name="Santelli C.M."/>
            <person name="Hansel C.M."/>
        </authorList>
    </citation>
    <scope>NUCLEOTIDE SEQUENCE [LARGE SCALE GENOMIC DNA]</scope>
    <source>
        <strain evidence="2 3">SRC1lrK2f</strain>
    </source>
</reference>
<sequence>MHVLFAHCPERGILKMDATLRVGKQHGHALRLNKNPGFSISLPFLFSLYWLFLSHSLTRKSRCLVTLANPVGN</sequence>
<dbReference type="RefSeq" id="XP_018386442.1">
    <property type="nucleotide sequence ID" value="XM_018524923.1"/>
</dbReference>
<proteinExistence type="predicted"/>
<keyword evidence="1" id="KW-0812">Transmembrane</keyword>
<dbReference type="KEGG" id="aalt:CC77DRAFT_1019830"/>
<accession>A0A177DPI8</accession>
<evidence type="ECO:0000313" key="2">
    <source>
        <dbReference type="EMBL" id="OAG21021.1"/>
    </source>
</evidence>
<gene>
    <name evidence="2" type="ORF">CC77DRAFT_1019830</name>
</gene>
<organism evidence="2 3">
    <name type="scientific">Alternaria alternata</name>
    <name type="common">Alternaria rot fungus</name>
    <name type="synonym">Torula alternata</name>
    <dbReference type="NCBI Taxonomy" id="5599"/>
    <lineage>
        <taxon>Eukaryota</taxon>
        <taxon>Fungi</taxon>
        <taxon>Dikarya</taxon>
        <taxon>Ascomycota</taxon>
        <taxon>Pezizomycotina</taxon>
        <taxon>Dothideomycetes</taxon>
        <taxon>Pleosporomycetidae</taxon>
        <taxon>Pleosporales</taxon>
        <taxon>Pleosporineae</taxon>
        <taxon>Pleosporaceae</taxon>
        <taxon>Alternaria</taxon>
        <taxon>Alternaria sect. Alternaria</taxon>
        <taxon>Alternaria alternata complex</taxon>
    </lineage>
</organism>
<dbReference type="EMBL" id="KV441477">
    <property type="protein sequence ID" value="OAG21021.1"/>
    <property type="molecule type" value="Genomic_DNA"/>
</dbReference>
<dbReference type="GeneID" id="29110517"/>
<protein>
    <submittedName>
        <fullName evidence="2">Uncharacterized protein</fullName>
    </submittedName>
</protein>
<keyword evidence="1" id="KW-0472">Membrane</keyword>
<dbReference type="AlphaFoldDB" id="A0A177DPI8"/>
<feature type="transmembrane region" description="Helical" evidence="1">
    <location>
        <begin position="36"/>
        <end position="53"/>
    </location>
</feature>
<dbReference type="Proteomes" id="UP000077248">
    <property type="component" value="Unassembled WGS sequence"/>
</dbReference>
<name>A0A177DPI8_ALTAL</name>
<evidence type="ECO:0000313" key="3">
    <source>
        <dbReference type="Proteomes" id="UP000077248"/>
    </source>
</evidence>
<keyword evidence="3" id="KW-1185">Reference proteome</keyword>